<name>A0A0F9QEX4_9ZZZZ</name>
<accession>A0A0F9QEX4</accession>
<dbReference type="AlphaFoldDB" id="A0A0F9QEX4"/>
<evidence type="ECO:0000313" key="1">
    <source>
        <dbReference type="EMBL" id="KKN03793.1"/>
    </source>
</evidence>
<sequence>KESSVEIEQGDYCAHIREQGWDDATLVKHRLSMTKDEVPENYIKVTGQLNPICRKNGVPVGRMVTAIGGDRCLEGVSPVDPRLTPIYSGRNRWVSPWAATPEGLARIIGVKPLRNMDKLDKKVLSAWEKMYG</sequence>
<proteinExistence type="predicted"/>
<reference evidence="1" key="1">
    <citation type="journal article" date="2015" name="Nature">
        <title>Complex archaea that bridge the gap between prokaryotes and eukaryotes.</title>
        <authorList>
            <person name="Spang A."/>
            <person name="Saw J.H."/>
            <person name="Jorgensen S.L."/>
            <person name="Zaremba-Niedzwiedzka K."/>
            <person name="Martijn J."/>
            <person name="Lind A.E."/>
            <person name="van Eijk R."/>
            <person name="Schleper C."/>
            <person name="Guy L."/>
            <person name="Ettema T.J."/>
        </authorList>
    </citation>
    <scope>NUCLEOTIDE SEQUENCE</scope>
</reference>
<gene>
    <name evidence="1" type="ORF">LCGC14_1104300</name>
</gene>
<comment type="caution">
    <text evidence="1">The sequence shown here is derived from an EMBL/GenBank/DDBJ whole genome shotgun (WGS) entry which is preliminary data.</text>
</comment>
<protein>
    <submittedName>
        <fullName evidence="1">Uncharacterized protein</fullName>
    </submittedName>
</protein>
<dbReference type="EMBL" id="LAZR01004996">
    <property type="protein sequence ID" value="KKN03793.1"/>
    <property type="molecule type" value="Genomic_DNA"/>
</dbReference>
<feature type="non-terminal residue" evidence="1">
    <location>
        <position position="1"/>
    </location>
</feature>
<organism evidence="1">
    <name type="scientific">marine sediment metagenome</name>
    <dbReference type="NCBI Taxonomy" id="412755"/>
    <lineage>
        <taxon>unclassified sequences</taxon>
        <taxon>metagenomes</taxon>
        <taxon>ecological metagenomes</taxon>
    </lineage>
</organism>